<protein>
    <recommendedName>
        <fullName evidence="7">MBD domain-containing protein</fullName>
    </recommendedName>
</protein>
<feature type="compositionally biased region" description="Acidic residues" evidence="6">
    <location>
        <begin position="10"/>
        <end position="27"/>
    </location>
</feature>
<dbReference type="Gene3D" id="3.30.890.10">
    <property type="entry name" value="Methyl-cpg-binding Protein 2, Chain A"/>
    <property type="match status" value="1"/>
</dbReference>
<dbReference type="EMBL" id="CAJGYO010000007">
    <property type="protein sequence ID" value="CAD6244892.1"/>
    <property type="molecule type" value="Genomic_DNA"/>
</dbReference>
<evidence type="ECO:0000259" key="7">
    <source>
        <dbReference type="PROSITE" id="PS50982"/>
    </source>
</evidence>
<dbReference type="InterPro" id="IPR016177">
    <property type="entry name" value="DNA-bd_dom_sf"/>
</dbReference>
<dbReference type="GO" id="GO:0005634">
    <property type="term" value="C:nucleus"/>
    <property type="evidence" value="ECO:0007669"/>
    <property type="project" value="UniProtKB-SubCell"/>
</dbReference>
<dbReference type="Proteomes" id="UP000604825">
    <property type="component" value="Unassembled WGS sequence"/>
</dbReference>
<dbReference type="PANTHER" id="PTHR34067">
    <property type="entry name" value="OS04G0193200 PROTEIN"/>
    <property type="match status" value="1"/>
</dbReference>
<evidence type="ECO:0000256" key="4">
    <source>
        <dbReference type="ARBA" id="ARBA00023163"/>
    </source>
</evidence>
<keyword evidence="4" id="KW-0804">Transcription</keyword>
<comment type="subcellular location">
    <subcellularLocation>
        <location evidence="1">Nucleus</location>
    </subcellularLocation>
</comment>
<dbReference type="InterPro" id="IPR001739">
    <property type="entry name" value="Methyl_CpG_DNA-bd"/>
</dbReference>
<feature type="region of interest" description="Disordered" evidence="6">
    <location>
        <begin position="1"/>
        <end position="27"/>
    </location>
</feature>
<sequence>MGDKPMTMISDDEAKEPTSLDEEEDIEELVEPPDWLPDGWIMEVYRTEDGTIIRYYTSPISNYTFNTKSEVLEYLFSRTDGRMLESKERGAENKLQRQHEWLPKGWVMEVRAGGEKTDKMYKVYNHEFS</sequence>
<evidence type="ECO:0000313" key="9">
    <source>
        <dbReference type="Proteomes" id="UP000604825"/>
    </source>
</evidence>
<dbReference type="SUPFAM" id="SSF54171">
    <property type="entry name" value="DNA-binding domain"/>
    <property type="match status" value="1"/>
</dbReference>
<dbReference type="InterPro" id="IPR038945">
    <property type="entry name" value="MBD13-like"/>
</dbReference>
<gene>
    <name evidence="8" type="ORF">NCGR_LOCUS29389</name>
</gene>
<proteinExistence type="predicted"/>
<feature type="domain" description="MBD" evidence="7">
    <location>
        <begin position="26"/>
        <end position="98"/>
    </location>
</feature>
<evidence type="ECO:0000256" key="5">
    <source>
        <dbReference type="ARBA" id="ARBA00023242"/>
    </source>
</evidence>
<dbReference type="AlphaFoldDB" id="A0A811PKM8"/>
<dbReference type="PANTHER" id="PTHR34067:SF25">
    <property type="entry name" value="OS04G0193200 PROTEIN"/>
    <property type="match status" value="1"/>
</dbReference>
<keyword evidence="9" id="KW-1185">Reference proteome</keyword>
<dbReference type="PROSITE" id="PS50982">
    <property type="entry name" value="MBD"/>
    <property type="match status" value="1"/>
</dbReference>
<keyword evidence="2" id="KW-0805">Transcription regulation</keyword>
<evidence type="ECO:0000256" key="6">
    <source>
        <dbReference type="SAM" id="MobiDB-lite"/>
    </source>
</evidence>
<evidence type="ECO:0000256" key="3">
    <source>
        <dbReference type="ARBA" id="ARBA00023125"/>
    </source>
</evidence>
<keyword evidence="3" id="KW-0238">DNA-binding</keyword>
<comment type="caution">
    <text evidence="8">The sequence shown here is derived from an EMBL/GenBank/DDBJ whole genome shotgun (WGS) entry which is preliminary data.</text>
</comment>
<evidence type="ECO:0000256" key="1">
    <source>
        <dbReference type="ARBA" id="ARBA00004123"/>
    </source>
</evidence>
<name>A0A811PKM8_9POAL</name>
<evidence type="ECO:0000313" key="8">
    <source>
        <dbReference type="EMBL" id="CAD6244892.1"/>
    </source>
</evidence>
<accession>A0A811PKM8</accession>
<keyword evidence="5" id="KW-0539">Nucleus</keyword>
<reference evidence="8" key="1">
    <citation type="submission" date="2020-10" db="EMBL/GenBank/DDBJ databases">
        <authorList>
            <person name="Han B."/>
            <person name="Lu T."/>
            <person name="Zhao Q."/>
            <person name="Huang X."/>
            <person name="Zhao Y."/>
        </authorList>
    </citation>
    <scope>NUCLEOTIDE SEQUENCE</scope>
</reference>
<dbReference type="GO" id="GO:0003677">
    <property type="term" value="F:DNA binding"/>
    <property type="evidence" value="ECO:0007669"/>
    <property type="project" value="UniProtKB-KW"/>
</dbReference>
<evidence type="ECO:0000256" key="2">
    <source>
        <dbReference type="ARBA" id="ARBA00023015"/>
    </source>
</evidence>
<dbReference type="OrthoDB" id="10072024at2759"/>
<organism evidence="8 9">
    <name type="scientific">Miscanthus lutarioriparius</name>
    <dbReference type="NCBI Taxonomy" id="422564"/>
    <lineage>
        <taxon>Eukaryota</taxon>
        <taxon>Viridiplantae</taxon>
        <taxon>Streptophyta</taxon>
        <taxon>Embryophyta</taxon>
        <taxon>Tracheophyta</taxon>
        <taxon>Spermatophyta</taxon>
        <taxon>Magnoliopsida</taxon>
        <taxon>Liliopsida</taxon>
        <taxon>Poales</taxon>
        <taxon>Poaceae</taxon>
        <taxon>PACMAD clade</taxon>
        <taxon>Panicoideae</taxon>
        <taxon>Andropogonodae</taxon>
        <taxon>Andropogoneae</taxon>
        <taxon>Saccharinae</taxon>
        <taxon>Miscanthus</taxon>
    </lineage>
</organism>